<dbReference type="Proteomes" id="UP000676336">
    <property type="component" value="Unassembled WGS sequence"/>
</dbReference>
<keyword evidence="2" id="KW-0863">Zinc-finger</keyword>
<evidence type="ECO:0000256" key="1">
    <source>
        <dbReference type="ARBA" id="ARBA00022723"/>
    </source>
</evidence>
<feature type="domain" description="PHD-type" evidence="4">
    <location>
        <begin position="1"/>
        <end position="39"/>
    </location>
</feature>
<dbReference type="GO" id="GO:0008270">
    <property type="term" value="F:zinc ion binding"/>
    <property type="evidence" value="ECO:0007669"/>
    <property type="project" value="UniProtKB-KW"/>
</dbReference>
<evidence type="ECO:0000313" key="6">
    <source>
        <dbReference type="Proteomes" id="UP000676336"/>
    </source>
</evidence>
<proteinExistence type="predicted"/>
<dbReference type="EMBL" id="CAJOBI010205559">
    <property type="protein sequence ID" value="CAF5004001.1"/>
    <property type="molecule type" value="Genomic_DNA"/>
</dbReference>
<gene>
    <name evidence="5" type="ORF">SMN809_LOCUS56876</name>
</gene>
<dbReference type="InterPro" id="IPR034732">
    <property type="entry name" value="EPHD"/>
</dbReference>
<evidence type="ECO:0000313" key="5">
    <source>
        <dbReference type="EMBL" id="CAF5004001.1"/>
    </source>
</evidence>
<accession>A0A8S3DCU2</accession>
<keyword evidence="3" id="KW-0862">Zinc</keyword>
<name>A0A8S3DCU2_9BILA</name>
<sequence>LGGPMKCTASGTIWCHLTCVLWLPELKFADYVNMVGEKR</sequence>
<evidence type="ECO:0000256" key="3">
    <source>
        <dbReference type="ARBA" id="ARBA00022833"/>
    </source>
</evidence>
<comment type="caution">
    <text evidence="5">The sequence shown here is derived from an EMBL/GenBank/DDBJ whole genome shotgun (WGS) entry which is preliminary data.</text>
</comment>
<dbReference type="AlphaFoldDB" id="A0A8S3DCU2"/>
<feature type="non-terminal residue" evidence="5">
    <location>
        <position position="1"/>
    </location>
</feature>
<organism evidence="5 6">
    <name type="scientific">Rotaria magnacalcarata</name>
    <dbReference type="NCBI Taxonomy" id="392030"/>
    <lineage>
        <taxon>Eukaryota</taxon>
        <taxon>Metazoa</taxon>
        <taxon>Spiralia</taxon>
        <taxon>Gnathifera</taxon>
        <taxon>Rotifera</taxon>
        <taxon>Eurotatoria</taxon>
        <taxon>Bdelloidea</taxon>
        <taxon>Philodinida</taxon>
        <taxon>Philodinidae</taxon>
        <taxon>Rotaria</taxon>
    </lineage>
</organism>
<evidence type="ECO:0000259" key="4">
    <source>
        <dbReference type="PROSITE" id="PS51805"/>
    </source>
</evidence>
<protein>
    <recommendedName>
        <fullName evidence="4">PHD-type domain-containing protein</fullName>
    </recommendedName>
</protein>
<dbReference type="PROSITE" id="PS51805">
    <property type="entry name" value="EPHD"/>
    <property type="match status" value="1"/>
</dbReference>
<reference evidence="5" key="1">
    <citation type="submission" date="2021-02" db="EMBL/GenBank/DDBJ databases">
        <authorList>
            <person name="Nowell W R."/>
        </authorList>
    </citation>
    <scope>NUCLEOTIDE SEQUENCE</scope>
</reference>
<evidence type="ECO:0000256" key="2">
    <source>
        <dbReference type="ARBA" id="ARBA00022771"/>
    </source>
</evidence>
<keyword evidence="1" id="KW-0479">Metal-binding</keyword>